<keyword evidence="2" id="KW-1185">Reference proteome</keyword>
<dbReference type="Proteomes" id="UP001159075">
    <property type="component" value="Unassembled WGS sequence"/>
</dbReference>
<reference evidence="1 2" key="1">
    <citation type="submission" date="2022-09" db="EMBL/GenBank/DDBJ databases">
        <title>The outer-membrane cytochrome OmcA is essential for infection of Shewanella oneidensis by a zebrafish-associated bacteriophage.</title>
        <authorList>
            <person name="Grenfell A.W."/>
            <person name="Intile P."/>
            <person name="Mcfarlane J."/>
            <person name="Leung D."/>
            <person name="Abdalla K."/>
            <person name="Wold M."/>
            <person name="Kees E."/>
            <person name="Gralnick J."/>
        </authorList>
    </citation>
    <scope>NUCLEOTIDE SEQUENCE [LARGE SCALE GENOMIC DNA]</scope>
    <source>
        <strain evidence="1 2">NF-5</strain>
    </source>
</reference>
<evidence type="ECO:0000313" key="1">
    <source>
        <dbReference type="EMBL" id="MDI5830663.1"/>
    </source>
</evidence>
<protein>
    <recommendedName>
        <fullName evidence="3">Lipoprotein</fullName>
    </recommendedName>
</protein>
<proteinExistence type="predicted"/>
<accession>A0ABT6U869</accession>
<evidence type="ECO:0000313" key="2">
    <source>
        <dbReference type="Proteomes" id="UP001159075"/>
    </source>
</evidence>
<gene>
    <name evidence="1" type="ORF">ODY93_03720</name>
</gene>
<dbReference type="RefSeq" id="WP_282679007.1">
    <property type="nucleotide sequence ID" value="NZ_JAOTLW010000003.1"/>
</dbReference>
<name>A0ABT6U869_9GAMM</name>
<comment type="caution">
    <text evidence="1">The sequence shown here is derived from an EMBL/GenBank/DDBJ whole genome shotgun (WGS) entry which is preliminary data.</text>
</comment>
<dbReference type="EMBL" id="JAOTLW010000003">
    <property type="protein sequence ID" value="MDI5830663.1"/>
    <property type="molecule type" value="Genomic_DNA"/>
</dbReference>
<evidence type="ECO:0008006" key="3">
    <source>
        <dbReference type="Google" id="ProtNLM"/>
    </source>
</evidence>
<organism evidence="1 2">
    <name type="scientific">Shewanella xiamenensis</name>
    <dbReference type="NCBI Taxonomy" id="332186"/>
    <lineage>
        <taxon>Bacteria</taxon>
        <taxon>Pseudomonadati</taxon>
        <taxon>Pseudomonadota</taxon>
        <taxon>Gammaproteobacteria</taxon>
        <taxon>Alteromonadales</taxon>
        <taxon>Shewanellaceae</taxon>
        <taxon>Shewanella</taxon>
    </lineage>
</organism>
<sequence>MTQRIECSRRTCRWTGRHSELSKIADPKHASRSFAVYNCACPKCGCESYYELPEPIITERVEHANALIKVISEHGRKFFERKGVVATLELDKNGKVWFVDEYSKARIYTHYRDRWHGFSHGGTMRNLVELMRDYITKGTKLSLYVIAPVRWNQDNGDIWGYGKEAAAAVRAAAAQLPIIKQESNHEH</sequence>